<keyword evidence="2" id="KW-0732">Signal</keyword>
<sequence>MFRHLSLCSAAALAAALAMPASAEALTMKECSAKYQAAKEAGALKGMKWNEFRKAECADDDASEADAAAAEQAAEKAGPKPSASPKATTEKTAAPKTTVSGKVAFPSDVSPKYASETPGKARMHTCLDQYRANKEKGVEQPNWIAKGGGYYSQCNTRLKQGA</sequence>
<comment type="caution">
    <text evidence="3">The sequence shown here is derived from an EMBL/GenBank/DDBJ whole genome shotgun (WGS) entry which is preliminary data.</text>
</comment>
<evidence type="ECO:0000313" key="3">
    <source>
        <dbReference type="EMBL" id="RXF73694.1"/>
    </source>
</evidence>
<gene>
    <name evidence="3" type="ORF">EK403_08870</name>
</gene>
<feature type="chain" id="PRO_5020442507" description="Antifreeze protein" evidence="2">
    <location>
        <begin position="24"/>
        <end position="162"/>
    </location>
</feature>
<dbReference type="RefSeq" id="WP_128777140.1">
    <property type="nucleotide sequence ID" value="NZ_RYFI01000007.1"/>
</dbReference>
<reference evidence="3 4" key="1">
    <citation type="submission" date="2018-12" db="EMBL/GenBank/DDBJ databases">
        <title>bacterium Hansschlegelia zhihuaiae S113.</title>
        <authorList>
            <person name="He J."/>
        </authorList>
    </citation>
    <scope>NUCLEOTIDE SEQUENCE [LARGE SCALE GENOMIC DNA]</scope>
    <source>
        <strain evidence="3 4">S 113</strain>
    </source>
</reference>
<feature type="compositionally biased region" description="Low complexity" evidence="1">
    <location>
        <begin position="83"/>
        <end position="98"/>
    </location>
</feature>
<organism evidence="3 4">
    <name type="scientific">Hansschlegelia zhihuaiae</name>
    <dbReference type="NCBI Taxonomy" id="405005"/>
    <lineage>
        <taxon>Bacteria</taxon>
        <taxon>Pseudomonadati</taxon>
        <taxon>Pseudomonadota</taxon>
        <taxon>Alphaproteobacteria</taxon>
        <taxon>Hyphomicrobiales</taxon>
        <taxon>Methylopilaceae</taxon>
        <taxon>Hansschlegelia</taxon>
    </lineage>
</organism>
<evidence type="ECO:0000256" key="1">
    <source>
        <dbReference type="SAM" id="MobiDB-lite"/>
    </source>
</evidence>
<accession>A0A4Q0MJF4</accession>
<evidence type="ECO:0008006" key="5">
    <source>
        <dbReference type="Google" id="ProtNLM"/>
    </source>
</evidence>
<feature type="region of interest" description="Disordered" evidence="1">
    <location>
        <begin position="60"/>
        <end position="120"/>
    </location>
</feature>
<protein>
    <recommendedName>
        <fullName evidence="5">Antifreeze protein</fullName>
    </recommendedName>
</protein>
<name>A0A4Q0MJF4_9HYPH</name>
<evidence type="ECO:0000256" key="2">
    <source>
        <dbReference type="SAM" id="SignalP"/>
    </source>
</evidence>
<dbReference type="Proteomes" id="UP000289708">
    <property type="component" value="Unassembled WGS sequence"/>
</dbReference>
<feature type="signal peptide" evidence="2">
    <location>
        <begin position="1"/>
        <end position="23"/>
    </location>
</feature>
<dbReference type="OrthoDB" id="8001261at2"/>
<evidence type="ECO:0000313" key="4">
    <source>
        <dbReference type="Proteomes" id="UP000289708"/>
    </source>
</evidence>
<proteinExistence type="predicted"/>
<keyword evidence="4" id="KW-1185">Reference proteome</keyword>
<dbReference type="EMBL" id="RYFI01000007">
    <property type="protein sequence ID" value="RXF73694.1"/>
    <property type="molecule type" value="Genomic_DNA"/>
</dbReference>
<dbReference type="AlphaFoldDB" id="A0A4Q0MJF4"/>